<sequence>MRSSSELLSTLGGSLALGTQWWHATHSRSSSRSPDRRHVALFSWALPPNSNAGVHRPLSFLRHGARLGWRFSTFQGVAPANQSEHGEELLSRLPDGIRRTVVPDTRRPASWRLFPKVDGSFANAVQAALLAFEHLRNDPPAMVLASGPPFSMFLTARWVARHFGVPLVLDYRDEWTECPFDFVSAGPDDRRYEQACLAEASAVIFTTESHREHQLRTFSGLSRERTHVLPNGWEPEDFAEPVGSATVLPRQGPLRLAHVGTLSGHTSPRHFVDALDAALASAPEWRQKLRIEFIGRRSPREHADLVQSRNADLISIVDHVPKTEAVQRMQAADALLLLASADLERYLPGKLFDYIAARRPVLVCGWPGESSHALVDQLGMGVLCQPDRPGAMLDALKMLEQRRNSPANSEVESWLNRHRRDVIAQQAFALFGRICQA</sequence>
<protein>
    <recommendedName>
        <fullName evidence="1">Glycosyltransferase subfamily 4-like N-terminal domain-containing protein</fullName>
    </recommendedName>
</protein>
<dbReference type="Gene3D" id="3.40.50.2000">
    <property type="entry name" value="Glycogen Phosphorylase B"/>
    <property type="match status" value="2"/>
</dbReference>
<proteinExistence type="predicted"/>
<evidence type="ECO:0000259" key="1">
    <source>
        <dbReference type="Pfam" id="PF13579"/>
    </source>
</evidence>
<dbReference type="SUPFAM" id="SSF53756">
    <property type="entry name" value="UDP-Glycosyltransferase/glycogen phosphorylase"/>
    <property type="match status" value="1"/>
</dbReference>
<dbReference type="OrthoDB" id="9794575at2"/>
<reference evidence="2 3" key="1">
    <citation type="submission" date="2019-01" db="EMBL/GenBank/DDBJ databases">
        <authorList>
            <person name="Chen W.-M."/>
        </authorList>
    </citation>
    <scope>NUCLEOTIDE SEQUENCE [LARGE SCALE GENOMIC DNA]</scope>
    <source>
        <strain evidence="2 3">ICH-3</strain>
    </source>
</reference>
<feature type="domain" description="Glycosyltransferase subfamily 4-like N-terminal" evidence="1">
    <location>
        <begin position="61"/>
        <end position="232"/>
    </location>
</feature>
<keyword evidence="3" id="KW-1185">Reference proteome</keyword>
<dbReference type="EMBL" id="SACT01000001">
    <property type="protein sequence ID" value="RVT53463.1"/>
    <property type="molecule type" value="Genomic_DNA"/>
</dbReference>
<dbReference type="Pfam" id="PF13579">
    <property type="entry name" value="Glyco_trans_4_4"/>
    <property type="match status" value="1"/>
</dbReference>
<organism evidence="2 3">
    <name type="scientific">Rubrivivax albus</name>
    <dbReference type="NCBI Taxonomy" id="2499835"/>
    <lineage>
        <taxon>Bacteria</taxon>
        <taxon>Pseudomonadati</taxon>
        <taxon>Pseudomonadota</taxon>
        <taxon>Betaproteobacteria</taxon>
        <taxon>Burkholderiales</taxon>
        <taxon>Sphaerotilaceae</taxon>
        <taxon>Rubrivivax</taxon>
    </lineage>
</organism>
<comment type="caution">
    <text evidence="2">The sequence shown here is derived from an EMBL/GenBank/DDBJ whole genome shotgun (WGS) entry which is preliminary data.</text>
</comment>
<accession>A0A437JZI7</accession>
<dbReference type="AlphaFoldDB" id="A0A437JZI7"/>
<evidence type="ECO:0000313" key="3">
    <source>
        <dbReference type="Proteomes" id="UP000288178"/>
    </source>
</evidence>
<name>A0A437JZI7_9BURK</name>
<evidence type="ECO:0000313" key="2">
    <source>
        <dbReference type="EMBL" id="RVT53463.1"/>
    </source>
</evidence>
<dbReference type="Proteomes" id="UP000288178">
    <property type="component" value="Unassembled WGS sequence"/>
</dbReference>
<gene>
    <name evidence="2" type="ORF">ENE75_00735</name>
</gene>
<dbReference type="InterPro" id="IPR028098">
    <property type="entry name" value="Glyco_trans_4-like_N"/>
</dbReference>